<name>A0A381UCK6_9ZZZZ</name>
<proteinExistence type="predicted"/>
<dbReference type="AlphaFoldDB" id="A0A381UCK6"/>
<protein>
    <submittedName>
        <fullName evidence="1">Uncharacterized protein</fullName>
    </submittedName>
</protein>
<gene>
    <name evidence="1" type="ORF">METZ01_LOCUS78325</name>
</gene>
<sequence length="40" mass="4407">MANGATLRVYDNGTFNRIVLSGIDSGLTRTGAAQYHRPRR</sequence>
<dbReference type="EMBL" id="UINC01006098">
    <property type="protein sequence ID" value="SVA25471.1"/>
    <property type="molecule type" value="Genomic_DNA"/>
</dbReference>
<organism evidence="1">
    <name type="scientific">marine metagenome</name>
    <dbReference type="NCBI Taxonomy" id="408172"/>
    <lineage>
        <taxon>unclassified sequences</taxon>
        <taxon>metagenomes</taxon>
        <taxon>ecological metagenomes</taxon>
    </lineage>
</organism>
<evidence type="ECO:0000313" key="1">
    <source>
        <dbReference type="EMBL" id="SVA25471.1"/>
    </source>
</evidence>
<accession>A0A381UCK6</accession>
<reference evidence="1" key="1">
    <citation type="submission" date="2018-05" db="EMBL/GenBank/DDBJ databases">
        <authorList>
            <person name="Lanie J.A."/>
            <person name="Ng W.-L."/>
            <person name="Kazmierczak K.M."/>
            <person name="Andrzejewski T.M."/>
            <person name="Davidsen T.M."/>
            <person name="Wayne K.J."/>
            <person name="Tettelin H."/>
            <person name="Glass J.I."/>
            <person name="Rusch D."/>
            <person name="Podicherti R."/>
            <person name="Tsui H.-C.T."/>
            <person name="Winkler M.E."/>
        </authorList>
    </citation>
    <scope>NUCLEOTIDE SEQUENCE</scope>
</reference>